<comment type="caution">
    <text evidence="2">The sequence shown here is derived from an EMBL/GenBank/DDBJ whole genome shotgun (WGS) entry which is preliminary data.</text>
</comment>
<protein>
    <submittedName>
        <fullName evidence="2">Uncharacterized protein</fullName>
    </submittedName>
</protein>
<keyword evidence="1" id="KW-1133">Transmembrane helix</keyword>
<keyword evidence="3" id="KW-1185">Reference proteome</keyword>
<keyword evidence="1" id="KW-0812">Transmembrane</keyword>
<accession>A0A9X4H051</accession>
<proteinExistence type="predicted"/>
<dbReference type="AlphaFoldDB" id="A0A9X4H051"/>
<sequence>MSLNKKIIISIVLIILAVAGSYLLENLSKERGLKSATVIKMQENNNLVALMGVDVLKTLKDQESPGDKDAKGLSLLYAMGAAGIGEFNQIEVKGVDNKSVFQANKNEITRDYLLYFTDHGTVNLCRKNDYQRFLVEDVSEINKIN</sequence>
<evidence type="ECO:0000313" key="3">
    <source>
        <dbReference type="Proteomes" id="UP001154312"/>
    </source>
</evidence>
<evidence type="ECO:0000256" key="1">
    <source>
        <dbReference type="SAM" id="Phobius"/>
    </source>
</evidence>
<keyword evidence="1" id="KW-0472">Membrane</keyword>
<evidence type="ECO:0000313" key="2">
    <source>
        <dbReference type="EMBL" id="MDF9409515.1"/>
    </source>
</evidence>
<dbReference type="EMBL" id="JAKOAV010000033">
    <property type="protein sequence ID" value="MDF9409515.1"/>
    <property type="molecule type" value="Genomic_DNA"/>
</dbReference>
<dbReference type="RefSeq" id="WP_277444989.1">
    <property type="nucleotide sequence ID" value="NZ_JAKOAV010000033.1"/>
</dbReference>
<name>A0A9X4H051_9FIRM</name>
<reference evidence="2" key="1">
    <citation type="submission" date="2022-02" db="EMBL/GenBank/DDBJ databases">
        <authorList>
            <person name="Leng L."/>
        </authorList>
    </citation>
    <scope>NUCLEOTIDE SEQUENCE</scope>
    <source>
        <strain evidence="2">JI</strain>
    </source>
</reference>
<dbReference type="Proteomes" id="UP001154312">
    <property type="component" value="Unassembled WGS sequence"/>
</dbReference>
<feature type="transmembrane region" description="Helical" evidence="1">
    <location>
        <begin position="6"/>
        <end position="24"/>
    </location>
</feature>
<organism evidence="2 3">
    <name type="scientific">Pelotomaculum isophthalicicum JI</name>
    <dbReference type="NCBI Taxonomy" id="947010"/>
    <lineage>
        <taxon>Bacteria</taxon>
        <taxon>Bacillati</taxon>
        <taxon>Bacillota</taxon>
        <taxon>Clostridia</taxon>
        <taxon>Eubacteriales</taxon>
        <taxon>Desulfotomaculaceae</taxon>
        <taxon>Pelotomaculum</taxon>
    </lineage>
</organism>
<gene>
    <name evidence="2" type="ORF">L7E55_14310</name>
</gene>